<keyword evidence="1" id="KW-0496">Mitochondrion</keyword>
<accession>A0A124GMN8</accession>
<geneLocation type="mitochondrion" evidence="1"/>
<dbReference type="AlphaFoldDB" id="A0A124GMN8"/>
<comment type="caution">
    <text evidence="1">The sequence shown here is derived from an EMBL/GenBank/DDBJ whole genome shotgun (WGS) entry which is preliminary data.</text>
</comment>
<dbReference type="EMBL" id="LKAM01000012">
    <property type="protein sequence ID" value="KUM46266.1"/>
    <property type="molecule type" value="Genomic_DNA"/>
</dbReference>
<protein>
    <submittedName>
        <fullName evidence="1">Uncharacterized protein</fullName>
    </submittedName>
</protein>
<name>A0A124GMN8_PICGL</name>
<proteinExistence type="predicted"/>
<evidence type="ECO:0000313" key="1">
    <source>
        <dbReference type="EMBL" id="KUM46266.1"/>
    </source>
</evidence>
<organism evidence="1">
    <name type="scientific">Picea glauca</name>
    <name type="common">White spruce</name>
    <name type="synonym">Pinus glauca</name>
    <dbReference type="NCBI Taxonomy" id="3330"/>
    <lineage>
        <taxon>Eukaryota</taxon>
        <taxon>Viridiplantae</taxon>
        <taxon>Streptophyta</taxon>
        <taxon>Embryophyta</taxon>
        <taxon>Tracheophyta</taxon>
        <taxon>Spermatophyta</taxon>
        <taxon>Pinopsida</taxon>
        <taxon>Pinidae</taxon>
        <taxon>Conifers I</taxon>
        <taxon>Pinales</taxon>
        <taxon>Pinaceae</taxon>
        <taxon>Picea</taxon>
    </lineage>
</organism>
<gene>
    <name evidence="1" type="ORF">ABT39_MTgene1772</name>
</gene>
<reference evidence="1" key="1">
    <citation type="journal article" date="2015" name="Genome Biol. Evol.">
        <title>Organellar Genomes of White Spruce (Picea glauca): Assembly and Annotation.</title>
        <authorList>
            <person name="Jackman S.D."/>
            <person name="Warren R.L."/>
            <person name="Gibb E.A."/>
            <person name="Vandervalk B.P."/>
            <person name="Mohamadi H."/>
            <person name="Chu J."/>
            <person name="Raymond A."/>
            <person name="Pleasance S."/>
            <person name="Coope R."/>
            <person name="Wildung M.R."/>
            <person name="Ritland C.E."/>
            <person name="Bousquet J."/>
            <person name="Jones S.J."/>
            <person name="Bohlmann J."/>
            <person name="Birol I."/>
        </authorList>
    </citation>
    <scope>NUCLEOTIDE SEQUENCE [LARGE SCALE GENOMIC DNA]</scope>
    <source>
        <tissue evidence="1">Flushing bud</tissue>
    </source>
</reference>
<sequence length="91" mass="10202">MASTIYISPCLTPTDWSPSLSQAMKKPPCPRRHQIVVRQGLLLEQCWICLPRSNLGMIPHNKASRKAREFLPVLAARKTQVRHGVKAISSV</sequence>